<organism evidence="2 3">
    <name type="scientific">Pandoraea iniqua</name>
    <dbReference type="NCBI Taxonomy" id="2508288"/>
    <lineage>
        <taxon>Bacteria</taxon>
        <taxon>Pseudomonadati</taxon>
        <taxon>Pseudomonadota</taxon>
        <taxon>Betaproteobacteria</taxon>
        <taxon>Burkholderiales</taxon>
        <taxon>Burkholderiaceae</taxon>
        <taxon>Pandoraea</taxon>
    </lineage>
</organism>
<feature type="compositionally biased region" description="Basic residues" evidence="1">
    <location>
        <begin position="645"/>
        <end position="659"/>
    </location>
</feature>
<evidence type="ECO:0000313" key="2">
    <source>
        <dbReference type="EMBL" id="VVD79784.1"/>
    </source>
</evidence>
<accession>A0A5E4T020</accession>
<reference evidence="2 3" key="1">
    <citation type="submission" date="2019-08" db="EMBL/GenBank/DDBJ databases">
        <authorList>
            <person name="Peeters C."/>
        </authorList>
    </citation>
    <scope>NUCLEOTIDE SEQUENCE [LARGE SCALE GENOMIC DNA]</scope>
    <source>
        <strain evidence="2 3">LMG 31115</strain>
    </source>
</reference>
<sequence>MHVGAKLESVDRFQGRSATRYAHFLMSSERYKSVALVTFEKRGEPFAELLRFARGDFEALVASGAIFETLDQPTLPPGLEDLEGRDVYLFERWREEKGRLRSNLKVMEQRKDIVDTLCEDDIEKLLFGSSDPIASIAKAVKERTQRKDTTRVRYWLLAYLTFGRRELALYPATIKNGHWDRSSVPSGARLGRPPLEDPLPQLRISADLAEKMVRSYSSRVIDGHTSSAAYTSFVRKHFGVTVKSRPIGDILCQPEGLPFPSKRQYDYVIHKLLKQSEIDELRFGRHRYNNTLSPREGAFSEGVGNVFQAVQLDVAQAPELPIGLLGEIQQLPLQVARMIDVASGICLGIGFSLGAESASAYRMAHFCCAISKVKFARLFGLDIDENDWPCVGTPAGAVYDRGPGATIEHADATSTIEMTPSYSPKGKPNVEGSHPKKCARHGPPQLRISNLNPIEMVKQEILRQIRDNKSSDAFSRMTPEMIRREVLPVPNEIFAWLDGRCRSSAGRISFEEAVRKWLDPVSFSVSRNGLSYRSGEYRDMGILLRNFREKLPRHSTFDIPGFVLPFCVRYAWIEISGHLVEVERVLPLTDDPTLLFESLQDLERDAVTARKLARRRRKAAAAAQVEYQSERESQVSPSPHDSKSVPRRAIKKGNKKKERALRDIVHS</sequence>
<protein>
    <submittedName>
        <fullName evidence="2">Transposon Tn7 transposition protein TnsB</fullName>
    </submittedName>
</protein>
<dbReference type="AlphaFoldDB" id="A0A5E4T020"/>
<dbReference type="Proteomes" id="UP000333828">
    <property type="component" value="Unassembled WGS sequence"/>
</dbReference>
<proteinExistence type="predicted"/>
<evidence type="ECO:0000313" key="3">
    <source>
        <dbReference type="Proteomes" id="UP000333828"/>
    </source>
</evidence>
<name>A0A5E4T020_9BURK</name>
<feature type="region of interest" description="Disordered" evidence="1">
    <location>
        <begin position="623"/>
        <end position="667"/>
    </location>
</feature>
<dbReference type="EMBL" id="CABPSI010000001">
    <property type="protein sequence ID" value="VVD79784.1"/>
    <property type="molecule type" value="Genomic_DNA"/>
</dbReference>
<keyword evidence="3" id="KW-1185">Reference proteome</keyword>
<gene>
    <name evidence="2" type="primary">tnsB</name>
    <name evidence="2" type="ORF">PIN31115_01052</name>
</gene>
<feature type="region of interest" description="Disordered" evidence="1">
    <location>
        <begin position="417"/>
        <end position="444"/>
    </location>
</feature>
<evidence type="ECO:0000256" key="1">
    <source>
        <dbReference type="SAM" id="MobiDB-lite"/>
    </source>
</evidence>